<reference evidence="2 3" key="1">
    <citation type="submission" date="2015-08" db="EMBL/GenBank/DDBJ databases">
        <title>Next Generation Sequencing and Analysis of the Genome of Puccinia sorghi L Schw, the Causal Agent of Maize Common Rust.</title>
        <authorList>
            <person name="Rochi L."/>
            <person name="Burguener G."/>
            <person name="Darino M."/>
            <person name="Turjanski A."/>
            <person name="Kreff E."/>
            <person name="Dieguez M.J."/>
            <person name="Sacco F."/>
        </authorList>
    </citation>
    <scope>NUCLEOTIDE SEQUENCE [LARGE SCALE GENOMIC DNA]</scope>
    <source>
        <strain evidence="2 3">RO10H11247</strain>
    </source>
</reference>
<comment type="caution">
    <text evidence="2">The sequence shown here is derived from an EMBL/GenBank/DDBJ whole genome shotgun (WGS) entry which is preliminary data.</text>
</comment>
<sequence>MTHPRLLNYLLTLAIFSLNAMKPTPDSTFTPFFIIDSGATHNILSYSYARHLGLLPYAKPTHCTVSGFDGSTALPLLNSPPPSTMKPPTTLKESYDCILGMPWLLCNGHLIDWANCHFLPSVSAFSTALSSPPNPSALDSPRRDARIQKRGCVSTHPKQLEDMLTPLHYILAEPHPPRLTPELVPAQT</sequence>
<dbReference type="Proteomes" id="UP000037035">
    <property type="component" value="Unassembled WGS sequence"/>
</dbReference>
<proteinExistence type="predicted"/>
<protein>
    <submittedName>
        <fullName evidence="2">Uncharacterized protein</fullName>
    </submittedName>
</protein>
<dbReference type="VEuPathDB" id="FungiDB:VP01_1754g3"/>
<dbReference type="InterPro" id="IPR021109">
    <property type="entry name" value="Peptidase_aspartic_dom_sf"/>
</dbReference>
<keyword evidence="1" id="KW-0732">Signal</keyword>
<dbReference type="EMBL" id="LAVV01006564">
    <property type="protein sequence ID" value="KNZ59341.1"/>
    <property type="molecule type" value="Genomic_DNA"/>
</dbReference>
<feature type="signal peptide" evidence="1">
    <location>
        <begin position="1"/>
        <end position="20"/>
    </location>
</feature>
<evidence type="ECO:0000313" key="3">
    <source>
        <dbReference type="Proteomes" id="UP000037035"/>
    </source>
</evidence>
<dbReference type="SUPFAM" id="SSF50630">
    <property type="entry name" value="Acid proteases"/>
    <property type="match status" value="1"/>
</dbReference>
<evidence type="ECO:0000313" key="2">
    <source>
        <dbReference type="EMBL" id="KNZ59341.1"/>
    </source>
</evidence>
<dbReference type="Gene3D" id="2.40.70.10">
    <property type="entry name" value="Acid Proteases"/>
    <property type="match status" value="1"/>
</dbReference>
<dbReference type="AlphaFoldDB" id="A0A0L6VF07"/>
<evidence type="ECO:0000256" key="1">
    <source>
        <dbReference type="SAM" id="SignalP"/>
    </source>
</evidence>
<gene>
    <name evidence="2" type="ORF">VP01_1754g3</name>
</gene>
<organism evidence="2 3">
    <name type="scientific">Puccinia sorghi</name>
    <dbReference type="NCBI Taxonomy" id="27349"/>
    <lineage>
        <taxon>Eukaryota</taxon>
        <taxon>Fungi</taxon>
        <taxon>Dikarya</taxon>
        <taxon>Basidiomycota</taxon>
        <taxon>Pucciniomycotina</taxon>
        <taxon>Pucciniomycetes</taxon>
        <taxon>Pucciniales</taxon>
        <taxon>Pucciniaceae</taxon>
        <taxon>Puccinia</taxon>
    </lineage>
</organism>
<accession>A0A0L6VF07</accession>
<keyword evidence="3" id="KW-1185">Reference proteome</keyword>
<feature type="chain" id="PRO_5005568437" evidence="1">
    <location>
        <begin position="21"/>
        <end position="188"/>
    </location>
</feature>
<name>A0A0L6VF07_9BASI</name>
<dbReference type="CDD" id="cd00303">
    <property type="entry name" value="retropepsin_like"/>
    <property type="match status" value="1"/>
</dbReference>